<proteinExistence type="predicted"/>
<protein>
    <submittedName>
        <fullName evidence="1">Uncharacterized protein</fullName>
    </submittedName>
</protein>
<gene>
    <name evidence="1" type="ORF">KQX54_015480</name>
</gene>
<organism evidence="1 2">
    <name type="scientific">Cotesia glomerata</name>
    <name type="common">Lepidopteran parasitic wasp</name>
    <name type="synonym">Apanteles glomeratus</name>
    <dbReference type="NCBI Taxonomy" id="32391"/>
    <lineage>
        <taxon>Eukaryota</taxon>
        <taxon>Metazoa</taxon>
        <taxon>Ecdysozoa</taxon>
        <taxon>Arthropoda</taxon>
        <taxon>Hexapoda</taxon>
        <taxon>Insecta</taxon>
        <taxon>Pterygota</taxon>
        <taxon>Neoptera</taxon>
        <taxon>Endopterygota</taxon>
        <taxon>Hymenoptera</taxon>
        <taxon>Apocrita</taxon>
        <taxon>Ichneumonoidea</taxon>
        <taxon>Braconidae</taxon>
        <taxon>Microgastrinae</taxon>
        <taxon>Cotesia</taxon>
    </lineage>
</organism>
<dbReference type="Proteomes" id="UP000826195">
    <property type="component" value="Unassembled WGS sequence"/>
</dbReference>
<keyword evidence="2" id="KW-1185">Reference proteome</keyword>
<accession>A0AAV7IMU1</accession>
<evidence type="ECO:0000313" key="2">
    <source>
        <dbReference type="Proteomes" id="UP000826195"/>
    </source>
</evidence>
<evidence type="ECO:0000313" key="1">
    <source>
        <dbReference type="EMBL" id="KAH0555134.1"/>
    </source>
</evidence>
<reference evidence="1 2" key="1">
    <citation type="journal article" date="2021" name="J. Hered.">
        <title>A chromosome-level genome assembly of the parasitoid wasp, Cotesia glomerata (Hymenoptera: Braconidae).</title>
        <authorList>
            <person name="Pinto B.J."/>
            <person name="Weis J.J."/>
            <person name="Gamble T."/>
            <person name="Ode P.J."/>
            <person name="Paul R."/>
            <person name="Zaspel J.M."/>
        </authorList>
    </citation>
    <scope>NUCLEOTIDE SEQUENCE [LARGE SCALE GENOMIC DNA]</scope>
    <source>
        <strain evidence="1">CgM1</strain>
    </source>
</reference>
<name>A0AAV7IMU1_COTGL</name>
<comment type="caution">
    <text evidence="1">The sequence shown here is derived from an EMBL/GenBank/DDBJ whole genome shotgun (WGS) entry which is preliminary data.</text>
</comment>
<sequence length="89" mass="9886">MEGEGDEGSEGKAKIEENVLLRKFGCNGTEVNENIGLLPLKSDKHQLRDRIIYGIAMEVILVLLGFTKSHKIVYSVFSLQIFNPPVANL</sequence>
<dbReference type="EMBL" id="JAHXZJ010001119">
    <property type="protein sequence ID" value="KAH0555134.1"/>
    <property type="molecule type" value="Genomic_DNA"/>
</dbReference>
<dbReference type="AlphaFoldDB" id="A0AAV7IMU1"/>